<gene>
    <name evidence="2" type="ORF">Mgra_00004452</name>
</gene>
<sequence length="542" mass="62622">MDEGTSNQIDPSSVSLTLNYFLILFYTDITIQLSIACYSKYADNKGKEVAKRRIFVERMERMKEARGLFFNIPQFNLATMNQVCMAMKKFSRAPDVKSFISTDLLEHAFSDIPKKQHKQLEAIGELNEVEADILKNTIKPSIFRQVADTSDEDLTEVEEDEYAEDKTNLSSELYDLLEQRAQILTADLHAKRMLKELEQKQLWTEVQLSNLKEEELLFESPATTGDEEVDSMTCARCRPLIGRKCEVNSSTRFSRELIHHNFPRHTINNLFRPLISNKKCSVSDYAFADESIHRLLSLPSSISLDVQLQKYLHVISFISPEVELRRYRTARIINQINGKNMPLKFCDLMEDSRDEQTSLEGHNSHYEEGSRGIRLSLHKRSGKQKRRNTLNYSEEDIDSDDLGDGDFVPLSNLHNKKRRRMTCDNPQVKKLCTDSKLSKLENRRLSHVEFGASMFDYDAQLMDIGLPLPTIQNVENVEIAVPSFRRRPTLLEDNISNNNTCLCCQNAGEEFKLWEDIRRLHGELETKERQNRCTRPSNISTT</sequence>
<accession>A0A8S9ZSG4</accession>
<protein>
    <submittedName>
        <fullName evidence="2">Uncharacterized protein</fullName>
    </submittedName>
</protein>
<evidence type="ECO:0000256" key="1">
    <source>
        <dbReference type="SAM" id="MobiDB-lite"/>
    </source>
</evidence>
<organism evidence="2 3">
    <name type="scientific">Meloidogyne graminicola</name>
    <dbReference type="NCBI Taxonomy" id="189291"/>
    <lineage>
        <taxon>Eukaryota</taxon>
        <taxon>Metazoa</taxon>
        <taxon>Ecdysozoa</taxon>
        <taxon>Nematoda</taxon>
        <taxon>Chromadorea</taxon>
        <taxon>Rhabditida</taxon>
        <taxon>Tylenchina</taxon>
        <taxon>Tylenchomorpha</taxon>
        <taxon>Tylenchoidea</taxon>
        <taxon>Meloidogynidae</taxon>
        <taxon>Meloidogyninae</taxon>
        <taxon>Meloidogyne</taxon>
    </lineage>
</organism>
<feature type="region of interest" description="Disordered" evidence="1">
    <location>
        <begin position="354"/>
        <end position="391"/>
    </location>
</feature>
<dbReference type="Proteomes" id="UP000605970">
    <property type="component" value="Unassembled WGS sequence"/>
</dbReference>
<evidence type="ECO:0000313" key="2">
    <source>
        <dbReference type="EMBL" id="KAF7636194.1"/>
    </source>
</evidence>
<dbReference type="EMBL" id="JABEBT010000033">
    <property type="protein sequence ID" value="KAF7636194.1"/>
    <property type="molecule type" value="Genomic_DNA"/>
</dbReference>
<dbReference type="AlphaFoldDB" id="A0A8S9ZSG4"/>
<feature type="compositionally biased region" description="Basic and acidic residues" evidence="1">
    <location>
        <begin position="354"/>
        <end position="371"/>
    </location>
</feature>
<keyword evidence="3" id="KW-1185">Reference proteome</keyword>
<evidence type="ECO:0000313" key="3">
    <source>
        <dbReference type="Proteomes" id="UP000605970"/>
    </source>
</evidence>
<proteinExistence type="predicted"/>
<name>A0A8S9ZSG4_9BILA</name>
<reference evidence="2" key="1">
    <citation type="journal article" date="2020" name="Ecol. Evol.">
        <title>Genome structure and content of the rice root-knot nematode (Meloidogyne graminicola).</title>
        <authorList>
            <person name="Phan N.T."/>
            <person name="Danchin E.G.J."/>
            <person name="Klopp C."/>
            <person name="Perfus-Barbeoch L."/>
            <person name="Kozlowski D.K."/>
            <person name="Koutsovoulos G.D."/>
            <person name="Lopez-Roques C."/>
            <person name="Bouchez O."/>
            <person name="Zahm M."/>
            <person name="Besnard G."/>
            <person name="Bellafiore S."/>
        </authorList>
    </citation>
    <scope>NUCLEOTIDE SEQUENCE</scope>
    <source>
        <strain evidence="2">VN-18</strain>
    </source>
</reference>
<dbReference type="OrthoDB" id="5910488at2759"/>
<comment type="caution">
    <text evidence="2">The sequence shown here is derived from an EMBL/GenBank/DDBJ whole genome shotgun (WGS) entry which is preliminary data.</text>
</comment>
<feature type="compositionally biased region" description="Basic residues" evidence="1">
    <location>
        <begin position="376"/>
        <end position="388"/>
    </location>
</feature>